<feature type="domain" description="Major facilitator superfamily (MFS) profile" evidence="7">
    <location>
        <begin position="42"/>
        <end position="444"/>
    </location>
</feature>
<dbReference type="GO" id="GO:0022857">
    <property type="term" value="F:transmembrane transporter activity"/>
    <property type="evidence" value="ECO:0007669"/>
    <property type="project" value="InterPro"/>
</dbReference>
<dbReference type="FunFam" id="1.20.1250.20:FF:000018">
    <property type="entry name" value="MFS transporter permease"/>
    <property type="match status" value="1"/>
</dbReference>
<dbReference type="PANTHER" id="PTHR43791:SF36">
    <property type="entry name" value="TRANSPORTER, PUTATIVE (AFU_ORTHOLOGUE AFUA_6G08340)-RELATED"/>
    <property type="match status" value="1"/>
</dbReference>
<name>A0AAQ1JU26_9BURK</name>
<feature type="transmembrane region" description="Helical" evidence="6">
    <location>
        <begin position="354"/>
        <end position="373"/>
    </location>
</feature>
<accession>A0AAQ1JU26</accession>
<keyword evidence="5 6" id="KW-0472">Membrane</keyword>
<feature type="transmembrane region" description="Helical" evidence="6">
    <location>
        <begin position="133"/>
        <end position="154"/>
    </location>
</feature>
<feature type="transmembrane region" description="Helical" evidence="6">
    <location>
        <begin position="77"/>
        <end position="96"/>
    </location>
</feature>
<dbReference type="PANTHER" id="PTHR43791">
    <property type="entry name" value="PERMEASE-RELATED"/>
    <property type="match status" value="1"/>
</dbReference>
<keyword evidence="3 6" id="KW-0812">Transmembrane</keyword>
<comment type="caution">
    <text evidence="8">The sequence shown here is derived from an EMBL/GenBank/DDBJ whole genome shotgun (WGS) entry which is preliminary data.</text>
</comment>
<feature type="transmembrane region" description="Helical" evidence="6">
    <location>
        <begin position="166"/>
        <end position="194"/>
    </location>
</feature>
<evidence type="ECO:0000259" key="7">
    <source>
        <dbReference type="PROSITE" id="PS50850"/>
    </source>
</evidence>
<feature type="transmembrane region" description="Helical" evidence="6">
    <location>
        <begin position="306"/>
        <end position="322"/>
    </location>
</feature>
<dbReference type="InterPro" id="IPR036259">
    <property type="entry name" value="MFS_trans_sf"/>
</dbReference>
<dbReference type="SUPFAM" id="SSF103473">
    <property type="entry name" value="MFS general substrate transporter"/>
    <property type="match status" value="1"/>
</dbReference>
<dbReference type="AlphaFoldDB" id="A0AAQ1JU26"/>
<proteinExistence type="predicted"/>
<feature type="transmembrane region" description="Helical" evidence="6">
    <location>
        <begin position="380"/>
        <end position="404"/>
    </location>
</feature>
<evidence type="ECO:0000313" key="8">
    <source>
        <dbReference type="EMBL" id="SEJ65437.1"/>
    </source>
</evidence>
<dbReference type="RefSeq" id="WP_431607452.1">
    <property type="nucleotide sequence ID" value="NZ_JBDZYP010000009.1"/>
</dbReference>
<organism evidence="8 9">
    <name type="scientific">Paraburkholderia tropica</name>
    <dbReference type="NCBI Taxonomy" id="92647"/>
    <lineage>
        <taxon>Bacteria</taxon>
        <taxon>Pseudomonadati</taxon>
        <taxon>Pseudomonadota</taxon>
        <taxon>Betaproteobacteria</taxon>
        <taxon>Burkholderiales</taxon>
        <taxon>Burkholderiaceae</taxon>
        <taxon>Paraburkholderia</taxon>
    </lineage>
</organism>
<dbReference type="Pfam" id="PF07690">
    <property type="entry name" value="MFS_1"/>
    <property type="match status" value="1"/>
</dbReference>
<gene>
    <name evidence="8" type="ORF">SAMN05216550_1077</name>
</gene>
<dbReference type="Gene3D" id="1.20.1250.20">
    <property type="entry name" value="MFS general substrate transporter like domains"/>
    <property type="match status" value="2"/>
</dbReference>
<keyword evidence="2" id="KW-0813">Transport</keyword>
<dbReference type="EMBL" id="FNZM01000007">
    <property type="protein sequence ID" value="SEJ65437.1"/>
    <property type="molecule type" value="Genomic_DNA"/>
</dbReference>
<evidence type="ECO:0000256" key="2">
    <source>
        <dbReference type="ARBA" id="ARBA00022448"/>
    </source>
</evidence>
<evidence type="ECO:0000256" key="6">
    <source>
        <dbReference type="SAM" id="Phobius"/>
    </source>
</evidence>
<evidence type="ECO:0000256" key="4">
    <source>
        <dbReference type="ARBA" id="ARBA00022989"/>
    </source>
</evidence>
<protein>
    <submittedName>
        <fullName evidence="8">Sugar phosphate permease</fullName>
    </submittedName>
</protein>
<dbReference type="PROSITE" id="PS50850">
    <property type="entry name" value="MFS"/>
    <property type="match status" value="1"/>
</dbReference>
<feature type="transmembrane region" description="Helical" evidence="6">
    <location>
        <begin position="265"/>
        <end position="286"/>
    </location>
</feature>
<comment type="subcellular location">
    <subcellularLocation>
        <location evidence="1">Membrane</location>
        <topology evidence="1">Multi-pass membrane protein</topology>
    </subcellularLocation>
</comment>
<feature type="transmembrane region" description="Helical" evidence="6">
    <location>
        <begin position="42"/>
        <end position="65"/>
    </location>
</feature>
<feature type="transmembrane region" description="Helical" evidence="6">
    <location>
        <begin position="200"/>
        <end position="222"/>
    </location>
</feature>
<keyword evidence="4 6" id="KW-1133">Transmembrane helix</keyword>
<dbReference type="GO" id="GO:0016020">
    <property type="term" value="C:membrane"/>
    <property type="evidence" value="ECO:0007669"/>
    <property type="project" value="UniProtKB-SubCell"/>
</dbReference>
<reference evidence="8 9" key="1">
    <citation type="submission" date="2016-10" db="EMBL/GenBank/DDBJ databases">
        <authorList>
            <person name="Varghese N."/>
            <person name="Submissions S."/>
        </authorList>
    </citation>
    <scope>NUCLEOTIDE SEQUENCE [LARGE SCALE GENOMIC DNA]</scope>
    <source>
        <strain evidence="8 9">LMG 22274</strain>
    </source>
</reference>
<dbReference type="InterPro" id="IPR020846">
    <property type="entry name" value="MFS_dom"/>
</dbReference>
<dbReference type="CDD" id="cd17319">
    <property type="entry name" value="MFS_ExuT_GudP_like"/>
    <property type="match status" value="1"/>
</dbReference>
<dbReference type="InterPro" id="IPR011701">
    <property type="entry name" value="MFS"/>
</dbReference>
<feature type="transmembrane region" description="Helical" evidence="6">
    <location>
        <begin position="108"/>
        <end position="127"/>
    </location>
</feature>
<evidence type="ECO:0000313" key="9">
    <source>
        <dbReference type="Proteomes" id="UP000183529"/>
    </source>
</evidence>
<feature type="transmembrane region" description="Helical" evidence="6">
    <location>
        <begin position="416"/>
        <end position="439"/>
    </location>
</feature>
<sequence length="444" mass="46718">MKSTSSYALPHAGRADMSVAAPDVQEQAQLCERAVRKASIRLLPVLLLGYIFSYLDRINVGFAALTMNHDLGLTSAQFGWGAGLFFVSYALCEVPSNLALHRFGARLWLSRIMVTWGVLSAAMAFAVGPHSFYALRLILGVAEAGFFPGVAFYLTSWFPRAYRVRVLAWFTLGIPLASVIGGPLSGALLSIHAFMGLSGWQWLFIAQGLPAAVLGIWAWAVLSNSPKDATWLSHEERGALVNQLESEVTASSTQSFRSAVADPRVLLLTLALFTLSTGIAGIGMWLPQIINREGLGLFRTGMLSTIPYACAGLAMVVAARWMDKGRDYAASLTMSSAVAALGFVVSAVSDSVGVALVGITIAMIGVNIARTALWAIPPTFLSGAAAAGCIAVINAVANCAGFAGPAMVGVVKEMTGSFTAGLMTLAVALAVTAGLAIVLGRIRR</sequence>
<feature type="transmembrane region" description="Helical" evidence="6">
    <location>
        <begin position="329"/>
        <end position="348"/>
    </location>
</feature>
<evidence type="ECO:0000256" key="3">
    <source>
        <dbReference type="ARBA" id="ARBA00022692"/>
    </source>
</evidence>
<evidence type="ECO:0000256" key="5">
    <source>
        <dbReference type="ARBA" id="ARBA00023136"/>
    </source>
</evidence>
<dbReference type="Proteomes" id="UP000183529">
    <property type="component" value="Unassembled WGS sequence"/>
</dbReference>
<evidence type="ECO:0000256" key="1">
    <source>
        <dbReference type="ARBA" id="ARBA00004141"/>
    </source>
</evidence>